<proteinExistence type="inferred from homology"/>
<dbReference type="PANTHER" id="PTHR43744">
    <property type="entry name" value="ABC TRANSPORTER PERMEASE PROTEIN MG189-RELATED-RELATED"/>
    <property type="match status" value="1"/>
</dbReference>
<dbReference type="Proteomes" id="UP000184085">
    <property type="component" value="Unassembled WGS sequence"/>
</dbReference>
<keyword evidence="5 7" id="KW-1133">Transmembrane helix</keyword>
<evidence type="ECO:0000256" key="7">
    <source>
        <dbReference type="RuleBase" id="RU363032"/>
    </source>
</evidence>
<keyword evidence="10" id="KW-1185">Reference proteome</keyword>
<keyword evidence="2 7" id="KW-0813">Transport</keyword>
<evidence type="ECO:0000259" key="8">
    <source>
        <dbReference type="PROSITE" id="PS50928"/>
    </source>
</evidence>
<feature type="domain" description="ABC transmembrane type-1" evidence="8">
    <location>
        <begin position="66"/>
        <end position="258"/>
    </location>
</feature>
<keyword evidence="4 7" id="KW-0812">Transmembrane</keyword>
<evidence type="ECO:0000256" key="6">
    <source>
        <dbReference type="ARBA" id="ARBA00023136"/>
    </source>
</evidence>
<evidence type="ECO:0000256" key="4">
    <source>
        <dbReference type="ARBA" id="ARBA00022692"/>
    </source>
</evidence>
<dbReference type="Pfam" id="PF00528">
    <property type="entry name" value="BPD_transp_1"/>
    <property type="match status" value="1"/>
</dbReference>
<feature type="transmembrane region" description="Helical" evidence="7">
    <location>
        <begin position="179"/>
        <end position="204"/>
    </location>
</feature>
<dbReference type="PROSITE" id="PS50928">
    <property type="entry name" value="ABC_TM1"/>
    <property type="match status" value="1"/>
</dbReference>
<dbReference type="GO" id="GO:0005886">
    <property type="term" value="C:plasma membrane"/>
    <property type="evidence" value="ECO:0007669"/>
    <property type="project" value="UniProtKB-SubCell"/>
</dbReference>
<dbReference type="Gene3D" id="1.10.3720.10">
    <property type="entry name" value="MetI-like"/>
    <property type="match status" value="1"/>
</dbReference>
<dbReference type="GO" id="GO:0055085">
    <property type="term" value="P:transmembrane transport"/>
    <property type="evidence" value="ECO:0007669"/>
    <property type="project" value="InterPro"/>
</dbReference>
<evidence type="ECO:0000256" key="1">
    <source>
        <dbReference type="ARBA" id="ARBA00004651"/>
    </source>
</evidence>
<feature type="transmembrane region" description="Helical" evidence="7">
    <location>
        <begin position="237"/>
        <end position="258"/>
    </location>
</feature>
<dbReference type="EMBL" id="FMJB01000001">
    <property type="protein sequence ID" value="SCM65874.1"/>
    <property type="molecule type" value="Genomic_DNA"/>
</dbReference>
<evidence type="ECO:0000256" key="2">
    <source>
        <dbReference type="ARBA" id="ARBA00022448"/>
    </source>
</evidence>
<evidence type="ECO:0000256" key="3">
    <source>
        <dbReference type="ARBA" id="ARBA00022475"/>
    </source>
</evidence>
<comment type="subcellular location">
    <subcellularLocation>
        <location evidence="1 7">Cell membrane</location>
        <topology evidence="1 7">Multi-pass membrane protein</topology>
    </subcellularLocation>
</comment>
<reference evidence="10" key="1">
    <citation type="submission" date="2016-09" db="EMBL/GenBank/DDBJ databases">
        <authorList>
            <person name="Wibberg D."/>
        </authorList>
    </citation>
    <scope>NUCLEOTIDE SEQUENCE [LARGE SCALE GENOMIC DNA]</scope>
</reference>
<dbReference type="SUPFAM" id="SSF161098">
    <property type="entry name" value="MetI-like"/>
    <property type="match status" value="1"/>
</dbReference>
<dbReference type="AlphaFoldDB" id="A0A1M4MW61"/>
<feature type="transmembrane region" description="Helical" evidence="7">
    <location>
        <begin position="7"/>
        <end position="29"/>
    </location>
</feature>
<sequence length="271" mass="29812">MRSFRTLATYGFLGVMAFVSVFPFAWMIIGATNTSADIIKGRSWPGSALAENLSTLVTTNNVPEILYNSFKVAIIGTALTLLVASMAGYGFEVFKSRFKDRVFGGLLLLMSIPFAALMVPLFVLTGKIGLINTHIGVILPSVAALSLLFIMFYFRQATIAFPSELRDAARVDGLKEWQIFAFIYMPVMKSTYAAATIIVFMAQWNSYLWPLIVLQTNDKKTITLAISSLGTQQLPDYGALMVATILATLPTLLIFFVLQRQFVQGMLGAVK</sequence>
<protein>
    <submittedName>
        <fullName evidence="9">Lactose transport system permease protein LacG</fullName>
    </submittedName>
</protein>
<keyword evidence="6 7" id="KW-0472">Membrane</keyword>
<dbReference type="InterPro" id="IPR000515">
    <property type="entry name" value="MetI-like"/>
</dbReference>
<comment type="similarity">
    <text evidence="7">Belongs to the binding-protein-dependent transport system permease family.</text>
</comment>
<gene>
    <name evidence="9" type="primary">lacG</name>
    <name evidence="9" type="ORF">KARMA_0044</name>
</gene>
<feature type="transmembrane region" description="Helical" evidence="7">
    <location>
        <begin position="135"/>
        <end position="154"/>
    </location>
</feature>
<keyword evidence="3" id="KW-1003">Cell membrane</keyword>
<evidence type="ECO:0000313" key="10">
    <source>
        <dbReference type="Proteomes" id="UP000184085"/>
    </source>
</evidence>
<dbReference type="PANTHER" id="PTHR43744:SF2">
    <property type="entry name" value="ARABINOOLIGOSACCHARIDES TRANSPORT SYSTEM PERMEASE PROTEIN ARAQ"/>
    <property type="match status" value="1"/>
</dbReference>
<dbReference type="CDD" id="cd06261">
    <property type="entry name" value="TM_PBP2"/>
    <property type="match status" value="1"/>
</dbReference>
<feature type="transmembrane region" description="Helical" evidence="7">
    <location>
        <begin position="103"/>
        <end position="123"/>
    </location>
</feature>
<accession>A0A1M4MW61</accession>
<dbReference type="RefSeq" id="WP_040181336.1">
    <property type="nucleotide sequence ID" value="NZ_FMJB01000001.1"/>
</dbReference>
<evidence type="ECO:0000313" key="9">
    <source>
        <dbReference type="EMBL" id="SCM65874.1"/>
    </source>
</evidence>
<organism evidence="9 10">
    <name type="scientific">Donghicola eburneus</name>
    <dbReference type="NCBI Taxonomy" id="393278"/>
    <lineage>
        <taxon>Bacteria</taxon>
        <taxon>Pseudomonadati</taxon>
        <taxon>Pseudomonadota</taxon>
        <taxon>Alphaproteobacteria</taxon>
        <taxon>Rhodobacterales</taxon>
        <taxon>Roseobacteraceae</taxon>
        <taxon>Donghicola</taxon>
    </lineage>
</organism>
<name>A0A1M4MW61_9RHOB</name>
<evidence type="ECO:0000256" key="5">
    <source>
        <dbReference type="ARBA" id="ARBA00022989"/>
    </source>
</evidence>
<dbReference type="InterPro" id="IPR035906">
    <property type="entry name" value="MetI-like_sf"/>
</dbReference>
<feature type="transmembrane region" description="Helical" evidence="7">
    <location>
        <begin position="72"/>
        <end position="91"/>
    </location>
</feature>